<feature type="domain" description="O-acyltransferase WSD1 C-terminal" evidence="12">
    <location>
        <begin position="296"/>
        <end position="441"/>
    </location>
</feature>
<organism evidence="13 14">
    <name type="scientific">Marinobacter mobilis</name>
    <dbReference type="NCBI Taxonomy" id="488533"/>
    <lineage>
        <taxon>Bacteria</taxon>
        <taxon>Pseudomonadati</taxon>
        <taxon>Pseudomonadota</taxon>
        <taxon>Gammaproteobacteria</taxon>
        <taxon>Pseudomonadales</taxon>
        <taxon>Marinobacteraceae</taxon>
        <taxon>Marinobacter</taxon>
    </lineage>
</organism>
<dbReference type="InterPro" id="IPR045034">
    <property type="entry name" value="O-acyltransferase_WSD1-like"/>
</dbReference>
<evidence type="ECO:0000256" key="4">
    <source>
        <dbReference type="ARBA" id="ARBA00013244"/>
    </source>
</evidence>
<dbReference type="GO" id="GO:0019432">
    <property type="term" value="P:triglyceride biosynthetic process"/>
    <property type="evidence" value="ECO:0007669"/>
    <property type="project" value="UniProtKB-UniPathway"/>
</dbReference>
<evidence type="ECO:0000256" key="1">
    <source>
        <dbReference type="ARBA" id="ARBA00004771"/>
    </source>
</evidence>
<dbReference type="NCBIfam" id="TIGR02946">
    <property type="entry name" value="acyl_WS_DGAT"/>
    <property type="match status" value="1"/>
</dbReference>
<keyword evidence="5" id="KW-0444">Lipid biosynthesis</keyword>
<evidence type="ECO:0000313" key="13">
    <source>
        <dbReference type="EMBL" id="SDW97287.1"/>
    </source>
</evidence>
<keyword evidence="7" id="KW-0319">Glycerol metabolism</keyword>
<keyword evidence="6 13" id="KW-0808">Transferase</keyword>
<comment type="pathway">
    <text evidence="2">Lipid metabolism.</text>
</comment>
<dbReference type="UniPathway" id="UPA00282"/>
<evidence type="ECO:0000259" key="11">
    <source>
        <dbReference type="Pfam" id="PF03007"/>
    </source>
</evidence>
<evidence type="ECO:0000256" key="5">
    <source>
        <dbReference type="ARBA" id="ARBA00022516"/>
    </source>
</evidence>
<dbReference type="AlphaFoldDB" id="A0A1H2XWS9"/>
<comment type="pathway">
    <text evidence="1">Glycerolipid metabolism; triacylglycerol biosynthesis.</text>
</comment>
<evidence type="ECO:0000256" key="6">
    <source>
        <dbReference type="ARBA" id="ARBA00022679"/>
    </source>
</evidence>
<feature type="domain" description="O-acyltransferase WSD1-like N-terminal" evidence="11">
    <location>
        <begin position="7"/>
        <end position="256"/>
    </location>
</feature>
<keyword evidence="14" id="KW-1185">Reference proteome</keyword>
<keyword evidence="9 13" id="KW-0012">Acyltransferase</keyword>
<dbReference type="PANTHER" id="PTHR31650">
    <property type="entry name" value="O-ACYLTRANSFERASE (WSD1-LIKE) FAMILY PROTEIN"/>
    <property type="match status" value="1"/>
</dbReference>
<accession>A0A1H2XWS9</accession>
<dbReference type="Gene3D" id="3.30.559.30">
    <property type="entry name" value="Nonribosomal peptide synthetase, condensation domain"/>
    <property type="match status" value="1"/>
</dbReference>
<dbReference type="GO" id="GO:0051701">
    <property type="term" value="P:biological process involved in interaction with host"/>
    <property type="evidence" value="ECO:0007669"/>
    <property type="project" value="TreeGrafter"/>
</dbReference>
<comment type="catalytic activity">
    <reaction evidence="10">
        <text>an acyl-CoA + a 1,2-diacyl-sn-glycerol = a triacyl-sn-glycerol + CoA</text>
        <dbReference type="Rhea" id="RHEA:10868"/>
        <dbReference type="ChEBI" id="CHEBI:17815"/>
        <dbReference type="ChEBI" id="CHEBI:57287"/>
        <dbReference type="ChEBI" id="CHEBI:58342"/>
        <dbReference type="ChEBI" id="CHEBI:64615"/>
        <dbReference type="EC" id="2.3.1.20"/>
    </reaction>
</comment>
<dbReference type="EC" id="2.3.1.20" evidence="4"/>
<dbReference type="Pfam" id="PF06974">
    <property type="entry name" value="WS_DGAT_C"/>
    <property type="match status" value="1"/>
</dbReference>
<dbReference type="GO" id="GO:0006071">
    <property type="term" value="P:glycerol metabolic process"/>
    <property type="evidence" value="ECO:0007669"/>
    <property type="project" value="UniProtKB-KW"/>
</dbReference>
<evidence type="ECO:0000256" key="10">
    <source>
        <dbReference type="ARBA" id="ARBA00048109"/>
    </source>
</evidence>
<name>A0A1H2XWS9_9GAMM</name>
<evidence type="ECO:0000256" key="2">
    <source>
        <dbReference type="ARBA" id="ARBA00005189"/>
    </source>
</evidence>
<dbReference type="STRING" id="488533.SAMN04487960_105184"/>
<dbReference type="InterPro" id="IPR014292">
    <property type="entry name" value="Acyl_transf_WS/DGAT"/>
</dbReference>
<dbReference type="GO" id="GO:0005886">
    <property type="term" value="C:plasma membrane"/>
    <property type="evidence" value="ECO:0007669"/>
    <property type="project" value="TreeGrafter"/>
</dbReference>
<evidence type="ECO:0000256" key="9">
    <source>
        <dbReference type="ARBA" id="ARBA00023315"/>
    </source>
</evidence>
<evidence type="ECO:0000256" key="3">
    <source>
        <dbReference type="ARBA" id="ARBA00009587"/>
    </source>
</evidence>
<keyword evidence="8" id="KW-0443">Lipid metabolism</keyword>
<dbReference type="EMBL" id="FNNE01000005">
    <property type="protein sequence ID" value="SDW97287.1"/>
    <property type="molecule type" value="Genomic_DNA"/>
</dbReference>
<gene>
    <name evidence="13" type="ORF">SAMN04487960_105184</name>
</gene>
<evidence type="ECO:0000313" key="14">
    <source>
        <dbReference type="Proteomes" id="UP000199675"/>
    </source>
</evidence>
<comment type="similarity">
    <text evidence="3">Belongs to the long-chain O-acyltransferase family.</text>
</comment>
<dbReference type="GO" id="GO:0001666">
    <property type="term" value="P:response to hypoxia"/>
    <property type="evidence" value="ECO:0007669"/>
    <property type="project" value="TreeGrafter"/>
</dbReference>
<dbReference type="InterPro" id="IPR004255">
    <property type="entry name" value="O-acyltransferase_WSD1_N"/>
</dbReference>
<protein>
    <recommendedName>
        <fullName evidence="4">diacylglycerol O-acyltransferase</fullName>
        <ecNumber evidence="4">2.3.1.20</ecNumber>
    </recommendedName>
</protein>
<dbReference type="RefSeq" id="WP_139173222.1">
    <property type="nucleotide sequence ID" value="NZ_FNNE01000005.1"/>
</dbReference>
<dbReference type="GO" id="GO:0071731">
    <property type="term" value="P:response to nitric oxide"/>
    <property type="evidence" value="ECO:0007669"/>
    <property type="project" value="TreeGrafter"/>
</dbReference>
<evidence type="ECO:0000259" key="12">
    <source>
        <dbReference type="Pfam" id="PF06974"/>
    </source>
</evidence>
<dbReference type="InterPro" id="IPR009721">
    <property type="entry name" value="O-acyltransferase_WSD1_C"/>
</dbReference>
<sequence length="468" mass="51226">MINRTKLSPMDAAFVQLESPGAPMHVAGLMIFELPTQSGDDFVRELVEDWRSETRIAAPWNQKLVSPSRWQLAPCLKTCNDPDLEYHVRHLHLPKPGGQRELGQLVARLHSQPMDMRKLLWECFIIEGLADNRFAVYMKFHHAIVDGISANVLLMKGLSESRRDAKTPPFWVHTAPEKPFQTGPFKMPSAQAMISTAANVLKLFGRDEQLTTLRSAPKTPLNGPIAAQRRFATQSFDMARLKAVARHAGVSLNDVVVCLVGGTLRHYLQSITALPADSLTAAIPISLRAEGDKSIGNSVGMIYSILGTNIADPVVRLQKIHQSTNLAKQQVLGLPAEMRVPYSLVSMAPSIVRMLTGVSGKSQPLFNTVVSNVPGGQEEKYLRGARLVNCFPANIVFQGMAASFTCYSHAGTLNVGITACRDTVPHMQKLALGMESALVELESKLGVTKPAKAKRTKAKTTPKVREAV</sequence>
<dbReference type="Proteomes" id="UP000199675">
    <property type="component" value="Unassembled WGS sequence"/>
</dbReference>
<dbReference type="Gene3D" id="3.30.559.10">
    <property type="entry name" value="Chloramphenicol acetyltransferase-like domain"/>
    <property type="match status" value="1"/>
</dbReference>
<dbReference type="Pfam" id="PF03007">
    <property type="entry name" value="WS_DGAT_cat"/>
    <property type="match status" value="1"/>
</dbReference>
<evidence type="ECO:0000256" key="7">
    <source>
        <dbReference type="ARBA" id="ARBA00022798"/>
    </source>
</evidence>
<dbReference type="PANTHER" id="PTHR31650:SF1">
    <property type="entry name" value="WAX ESTER SYNTHASE_DIACYLGLYCEROL ACYLTRANSFERASE 4-RELATED"/>
    <property type="match status" value="1"/>
</dbReference>
<proteinExistence type="inferred from homology"/>
<dbReference type="InterPro" id="IPR023213">
    <property type="entry name" value="CAT-like_dom_sf"/>
</dbReference>
<evidence type="ECO:0000256" key="8">
    <source>
        <dbReference type="ARBA" id="ARBA00023098"/>
    </source>
</evidence>
<dbReference type="SUPFAM" id="SSF52777">
    <property type="entry name" value="CoA-dependent acyltransferases"/>
    <property type="match status" value="2"/>
</dbReference>
<dbReference type="GO" id="GO:0004144">
    <property type="term" value="F:diacylglycerol O-acyltransferase activity"/>
    <property type="evidence" value="ECO:0007669"/>
    <property type="project" value="UniProtKB-EC"/>
</dbReference>
<dbReference type="OrthoDB" id="9810950at2"/>
<reference evidence="13 14" key="1">
    <citation type="submission" date="2016-10" db="EMBL/GenBank/DDBJ databases">
        <authorList>
            <person name="de Groot N.N."/>
        </authorList>
    </citation>
    <scope>NUCLEOTIDE SEQUENCE [LARGE SCALE GENOMIC DNA]</scope>
    <source>
        <strain evidence="13 14">CGMCC 1.7059</strain>
    </source>
</reference>